<keyword evidence="3" id="KW-1185">Reference proteome</keyword>
<accession>A0ABD4T3T7</accession>
<dbReference type="InterPro" id="IPR014960">
    <property type="entry name" value="DUF1828"/>
</dbReference>
<dbReference type="EMBL" id="JTHE03000051">
    <property type="protein sequence ID" value="MCM1982975.1"/>
    <property type="molecule type" value="Genomic_DNA"/>
</dbReference>
<dbReference type="RefSeq" id="WP_166281729.1">
    <property type="nucleotide sequence ID" value="NZ_JTHE03000051.1"/>
</dbReference>
<dbReference type="Pfam" id="PF08861">
    <property type="entry name" value="DUF1828"/>
    <property type="match status" value="1"/>
</dbReference>
<gene>
    <name evidence="2" type="ORF">QQ91_0009085</name>
</gene>
<proteinExistence type="predicted"/>
<organism evidence="2 3">
    <name type="scientific">Lyngbya confervoides BDU141951</name>
    <dbReference type="NCBI Taxonomy" id="1574623"/>
    <lineage>
        <taxon>Bacteria</taxon>
        <taxon>Bacillati</taxon>
        <taxon>Cyanobacteriota</taxon>
        <taxon>Cyanophyceae</taxon>
        <taxon>Oscillatoriophycideae</taxon>
        <taxon>Oscillatoriales</taxon>
        <taxon>Microcoleaceae</taxon>
        <taxon>Lyngbya</taxon>
    </lineage>
</organism>
<evidence type="ECO:0000313" key="3">
    <source>
        <dbReference type="Proteomes" id="UP000031561"/>
    </source>
</evidence>
<comment type="caution">
    <text evidence="2">The sequence shown here is derived from an EMBL/GenBank/DDBJ whole genome shotgun (WGS) entry which is preliminary data.</text>
</comment>
<name>A0ABD4T3T7_9CYAN</name>
<dbReference type="AlphaFoldDB" id="A0ABD4T3T7"/>
<sequence>MTPAPCQIIAETIGQLYTCSEVNGLVRIRTPYLYPDGDVIDLFLKPETQTLTDLGETLRWLDMQSFKQSLSKKQDWFLQDIQVTYGIELYDGMLLIRFQDNLAEAITQLSQAAIAVSNLWLLNRTRLAATLNDEIAELLDEYHIPYERDIKLVGRSARSWQIDFRTRHPRRSTLVEVLSTGNRSAANSKVNNTVAAWLDLYQYRLNTEPLRFISLFDDSLDVWSSGHISQLAEFSEICYMSKPEELIEQLVT</sequence>
<evidence type="ECO:0000313" key="2">
    <source>
        <dbReference type="EMBL" id="MCM1982975.1"/>
    </source>
</evidence>
<protein>
    <submittedName>
        <fullName evidence="2">DUF1828 domain-containing protein</fullName>
    </submittedName>
</protein>
<feature type="domain" description="DUF1828" evidence="1">
    <location>
        <begin position="30"/>
        <end position="116"/>
    </location>
</feature>
<evidence type="ECO:0000259" key="1">
    <source>
        <dbReference type="Pfam" id="PF08861"/>
    </source>
</evidence>
<dbReference type="Proteomes" id="UP000031561">
    <property type="component" value="Unassembled WGS sequence"/>
</dbReference>
<reference evidence="2 3" key="1">
    <citation type="journal article" date="2015" name="Genome Announc.">
        <title>Draft Genome Sequence of Filamentous Marine Cyanobacterium Lyngbya confervoides Strain BDU141951.</title>
        <authorList>
            <person name="Chandrababunaidu M.M."/>
            <person name="Sen D."/>
            <person name="Tripathy S."/>
        </authorList>
    </citation>
    <scope>NUCLEOTIDE SEQUENCE [LARGE SCALE GENOMIC DNA]</scope>
    <source>
        <strain evidence="2 3">BDU141951</strain>
    </source>
</reference>